<keyword evidence="4 6" id="KW-0648">Protein biosynthesis</keyword>
<evidence type="ECO:0000256" key="2">
    <source>
        <dbReference type="ARBA" id="ARBA00022741"/>
    </source>
</evidence>
<comment type="catalytic activity">
    <reaction evidence="6">
        <text>L-glutamyl-tRNA(Gln) + L-glutamine + ATP + H2O = L-glutaminyl-tRNA(Gln) + L-glutamate + ADP + phosphate + H(+)</text>
        <dbReference type="Rhea" id="RHEA:17521"/>
        <dbReference type="Rhea" id="RHEA-COMP:9681"/>
        <dbReference type="Rhea" id="RHEA-COMP:9684"/>
        <dbReference type="ChEBI" id="CHEBI:15377"/>
        <dbReference type="ChEBI" id="CHEBI:15378"/>
        <dbReference type="ChEBI" id="CHEBI:29985"/>
        <dbReference type="ChEBI" id="CHEBI:30616"/>
        <dbReference type="ChEBI" id="CHEBI:43474"/>
        <dbReference type="ChEBI" id="CHEBI:58359"/>
        <dbReference type="ChEBI" id="CHEBI:78520"/>
        <dbReference type="ChEBI" id="CHEBI:78521"/>
        <dbReference type="ChEBI" id="CHEBI:456216"/>
        <dbReference type="EC" id="6.3.5.7"/>
    </reaction>
</comment>
<dbReference type="EC" id="6.3.5.7" evidence="6"/>
<dbReference type="HAMAP" id="MF_00120">
    <property type="entry name" value="GatA"/>
    <property type="match status" value="1"/>
</dbReference>
<evidence type="ECO:0000259" key="7">
    <source>
        <dbReference type="Pfam" id="PF01425"/>
    </source>
</evidence>
<dbReference type="InterPro" id="IPR036928">
    <property type="entry name" value="AS_sf"/>
</dbReference>
<keyword evidence="2 6" id="KW-0547">Nucleotide-binding</keyword>
<dbReference type="SUPFAM" id="SSF75304">
    <property type="entry name" value="Amidase signature (AS) enzymes"/>
    <property type="match status" value="1"/>
</dbReference>
<accession>A0ABY7QV06</accession>
<dbReference type="NCBIfam" id="TIGR00132">
    <property type="entry name" value="gatA"/>
    <property type="match status" value="1"/>
</dbReference>
<feature type="active site" description="Charge relay system" evidence="6">
    <location>
        <position position="154"/>
    </location>
</feature>
<evidence type="ECO:0000256" key="1">
    <source>
        <dbReference type="ARBA" id="ARBA00022598"/>
    </source>
</evidence>
<reference evidence="8 9" key="1">
    <citation type="submission" date="2023-01" db="EMBL/GenBank/DDBJ databases">
        <authorList>
            <person name="Lee S.H."/>
            <person name="Jung H.S."/>
            <person name="Yun J.U."/>
        </authorList>
    </citation>
    <scope>NUCLEOTIDE SEQUENCE [LARGE SCALE GENOMIC DNA]</scope>
    <source>
        <strain evidence="8 9">CBA3646</strain>
    </source>
</reference>
<comment type="subunit">
    <text evidence="6">Heterotrimer of A, B and C subunits.</text>
</comment>
<dbReference type="InterPro" id="IPR023631">
    <property type="entry name" value="Amidase_dom"/>
</dbReference>
<gene>
    <name evidence="6 8" type="primary">gatA</name>
    <name evidence="8" type="ORF">O6R05_03450</name>
</gene>
<sequence>MDLTHLKAHELIKGYENRDFTCTEVTQAYLDVIKAKEQDINAYITVTDNLALSRAQYVDSMYENREEQGLLAGVPLAIKDNVAVKDVKMTAASKILENFIAPYNSTLTEKVNEAGAIILGKANMDEFAMGATTRSSYFGATKNPLDPKLIPGGSSGGSAAAVSGFEACLAVGTDTGGSTRQPAGFNGIVGFKPTYGSVSRFGIASMANTFDTVGSFGRDVEDAHLLMQVMAGRDMKDATSIDNPSLTKPIDFENGAYLKDIKVAVPKVYLNMELDSVVKSAFDSTIALLKDAGATVDVVDLENLEYTIQVYHILVNSEIASNMSRFDSLRYGHRTQRPYSSYEEMFKFSRSEGFGDEVKKRIMVGTHILSLDAKSNYYQKALQVRTLIKKGFDDVFKNYDLILSPSAPILPIPLDSTMSDVEIYQSDLFTIPANMAGCPSISVPYTGGSFPVGMLLTADRLRDDMCFKAASEMERRLK</sequence>
<comment type="similarity">
    <text evidence="6">Belongs to the amidase family. GatA subfamily.</text>
</comment>
<dbReference type="Proteomes" id="UP001210339">
    <property type="component" value="Chromosome"/>
</dbReference>
<evidence type="ECO:0000256" key="6">
    <source>
        <dbReference type="HAMAP-Rule" id="MF_00120"/>
    </source>
</evidence>
<dbReference type="Pfam" id="PF01425">
    <property type="entry name" value="Amidase"/>
    <property type="match status" value="1"/>
</dbReference>
<dbReference type="RefSeq" id="WP_271192140.1">
    <property type="nucleotide sequence ID" value="NZ_CP115667.1"/>
</dbReference>
<organism evidence="8 9">
    <name type="scientific">Peptoniphilus equinus</name>
    <dbReference type="NCBI Taxonomy" id="3016343"/>
    <lineage>
        <taxon>Bacteria</taxon>
        <taxon>Bacillati</taxon>
        <taxon>Bacillota</taxon>
        <taxon>Tissierellia</taxon>
        <taxon>Tissierellales</taxon>
        <taxon>Peptoniphilaceae</taxon>
        <taxon>Peptoniphilus</taxon>
    </lineage>
</organism>
<dbReference type="Gene3D" id="3.90.1300.10">
    <property type="entry name" value="Amidase signature (AS) domain"/>
    <property type="match status" value="1"/>
</dbReference>
<keyword evidence="3 6" id="KW-0067">ATP-binding</keyword>
<evidence type="ECO:0000256" key="5">
    <source>
        <dbReference type="ARBA" id="ARBA00025295"/>
    </source>
</evidence>
<feature type="active site" description="Acyl-ester intermediate" evidence="6">
    <location>
        <position position="178"/>
    </location>
</feature>
<dbReference type="InterPro" id="IPR000120">
    <property type="entry name" value="Amidase"/>
</dbReference>
<keyword evidence="9" id="KW-1185">Reference proteome</keyword>
<dbReference type="PANTHER" id="PTHR11895:SF151">
    <property type="entry name" value="GLUTAMYL-TRNA(GLN) AMIDOTRANSFERASE SUBUNIT A"/>
    <property type="match status" value="1"/>
</dbReference>
<evidence type="ECO:0000256" key="3">
    <source>
        <dbReference type="ARBA" id="ARBA00022840"/>
    </source>
</evidence>
<keyword evidence="1 6" id="KW-0436">Ligase</keyword>
<feature type="domain" description="Amidase" evidence="7">
    <location>
        <begin position="24"/>
        <end position="466"/>
    </location>
</feature>
<comment type="function">
    <text evidence="5 6">Allows the formation of correctly charged Gln-tRNA(Gln) through the transamidation of misacylated Glu-tRNA(Gln) in organisms which lack glutaminyl-tRNA synthetase. The reaction takes place in the presence of glutamine and ATP through an activated gamma-phospho-Glu-tRNA(Gln).</text>
</comment>
<proteinExistence type="inferred from homology"/>
<evidence type="ECO:0000256" key="4">
    <source>
        <dbReference type="ARBA" id="ARBA00022917"/>
    </source>
</evidence>
<evidence type="ECO:0000313" key="8">
    <source>
        <dbReference type="EMBL" id="WBW50615.1"/>
    </source>
</evidence>
<dbReference type="PANTHER" id="PTHR11895">
    <property type="entry name" value="TRANSAMIDASE"/>
    <property type="match status" value="1"/>
</dbReference>
<protein>
    <recommendedName>
        <fullName evidence="6">Glutamyl-tRNA(Gln) amidotransferase subunit A</fullName>
        <shortName evidence="6">Glu-ADT subunit A</shortName>
        <ecNumber evidence="6">6.3.5.7</ecNumber>
    </recommendedName>
</protein>
<dbReference type="EMBL" id="CP115667">
    <property type="protein sequence ID" value="WBW50615.1"/>
    <property type="molecule type" value="Genomic_DNA"/>
</dbReference>
<dbReference type="InterPro" id="IPR004412">
    <property type="entry name" value="GatA"/>
</dbReference>
<feature type="active site" description="Charge relay system" evidence="6">
    <location>
        <position position="79"/>
    </location>
</feature>
<evidence type="ECO:0000313" key="9">
    <source>
        <dbReference type="Proteomes" id="UP001210339"/>
    </source>
</evidence>
<name>A0ABY7QV06_9FIRM</name>